<comment type="subunit">
    <text evidence="12">Homodimer.</text>
</comment>
<dbReference type="EMBL" id="FMWL01000008">
    <property type="protein sequence ID" value="SCZ79674.1"/>
    <property type="molecule type" value="Genomic_DNA"/>
</dbReference>
<dbReference type="PROSITE" id="PS50862">
    <property type="entry name" value="AA_TRNA_LIGASE_II"/>
    <property type="match status" value="1"/>
</dbReference>
<evidence type="ECO:0000256" key="9">
    <source>
        <dbReference type="ARBA" id="ARBA00024799"/>
    </source>
</evidence>
<feature type="binding site" evidence="12">
    <location>
        <position position="183"/>
    </location>
    <ligand>
        <name>L-aspartate</name>
        <dbReference type="ChEBI" id="CHEBI:29991"/>
    </ligand>
</feature>
<keyword evidence="4 13" id="KW-0436">Ligase</keyword>
<dbReference type="SUPFAM" id="SSF55261">
    <property type="entry name" value="GAD domain-like"/>
    <property type="match status" value="1"/>
</dbReference>
<feature type="binding site" evidence="12">
    <location>
        <begin position="543"/>
        <end position="546"/>
    </location>
    <ligand>
        <name>ATP</name>
        <dbReference type="ChEBI" id="CHEBI:30616"/>
    </ligand>
</feature>
<feature type="binding site" evidence="12">
    <location>
        <position position="491"/>
    </location>
    <ligand>
        <name>ATP</name>
        <dbReference type="ChEBI" id="CHEBI:30616"/>
    </ligand>
</feature>
<evidence type="ECO:0000256" key="7">
    <source>
        <dbReference type="ARBA" id="ARBA00022917"/>
    </source>
</evidence>
<dbReference type="InterPro" id="IPR004365">
    <property type="entry name" value="NA-bd_OB_tRNA"/>
</dbReference>
<evidence type="ECO:0000256" key="4">
    <source>
        <dbReference type="ARBA" id="ARBA00022598"/>
    </source>
</evidence>
<gene>
    <name evidence="13" type="primary">gatC</name>
    <name evidence="12" type="synonym">aspS</name>
    <name evidence="15" type="ORF">SAMN03080599_01889</name>
</gene>
<dbReference type="Gene3D" id="1.10.20.60">
    <property type="entry name" value="Glu-tRNAGln amidotransferase C subunit, N-terminal domain"/>
    <property type="match status" value="1"/>
</dbReference>
<dbReference type="InterPro" id="IPR047089">
    <property type="entry name" value="Asp-tRNA-ligase_1_N"/>
</dbReference>
<dbReference type="PANTHER" id="PTHR22594:SF5">
    <property type="entry name" value="ASPARTATE--TRNA LIGASE, MITOCHONDRIAL"/>
    <property type="match status" value="1"/>
</dbReference>
<evidence type="ECO:0000313" key="15">
    <source>
        <dbReference type="EMBL" id="SCZ79674.1"/>
    </source>
</evidence>
<feature type="binding site" evidence="12">
    <location>
        <begin position="229"/>
        <end position="231"/>
    </location>
    <ligand>
        <name>ATP</name>
        <dbReference type="ChEBI" id="CHEBI:30616"/>
    </ligand>
</feature>
<evidence type="ECO:0000256" key="10">
    <source>
        <dbReference type="ARBA" id="ARBA00047380"/>
    </source>
</evidence>
<dbReference type="Pfam" id="PF02686">
    <property type="entry name" value="GatC"/>
    <property type="match status" value="1"/>
</dbReference>
<dbReference type="NCBIfam" id="TIGR00459">
    <property type="entry name" value="aspS_bact"/>
    <property type="match status" value="1"/>
</dbReference>
<dbReference type="GO" id="GO:0050567">
    <property type="term" value="F:glutaminyl-tRNA synthase (glutamine-hydrolyzing) activity"/>
    <property type="evidence" value="ECO:0007669"/>
    <property type="project" value="UniProtKB-UniRule"/>
</dbReference>
<sequence>MAETLGSMKRSHYCGEIRETDIDSGAVLMGWAQRRRDLGGVIFIDLRDRTGLAQIVIDAKYVDEEDFIKAERIRSEYVIAVEGVIEKRDPETVNPLLETGTVELRARKLKILAEAKTPPFAIEEKSGVREELRLKHRYLDLRRPDLLQNLKLRQQMTQAVRDFLIREQFLEVETPVLTKSTPEGARDYLVPSRVFKGSFYALPQSPQIYKQLLMVGGVDRYFQVARCFRDEDLRADRQPEFTQVDLEMSFVDEEDVQALLEALFADIFQNVLGQHIPLPMRRMTWQEAMDKYGVDKPDLRFGMEIVELTDIAASCSFEVFRKVAQSGGVVRAINAKGYGDLTRTEIEFLTEKAVSYGGKGMAWIAIRENGELYSVLTKYFKEAELVEMIQRLGGEPGDFIIFSADQLEAARTILGNLRLDLADLKHLRKKDAFAFVLVTDFPLLEWDLEAGRYVAMHHPFTMPKEEDMLLLEKEPLKVRAKAYDVVLNGVELGSGSIRIHQRELQKRMFKLLGFSETSAQERFGFMLDAFQYGAPPHGGFAFGLDRLMMLATGADSIRDVIAFPKMRDGSCAMSQSPSRVSRSQLKELDLLSGLKDYVHVEPEKPVVSEADVDYVAALARLELNDEEKEELTRNLRDIIAFADKLNELDVTGLDPMAHVMPIENVFRPDLLMPSDDRERILKVAPAQKDGCYFVPKAVE</sequence>
<feature type="region of interest" description="Aspartate" evidence="12">
    <location>
        <begin position="207"/>
        <end position="210"/>
    </location>
</feature>
<dbReference type="GO" id="GO:0006422">
    <property type="term" value="P:aspartyl-tRNA aminoacylation"/>
    <property type="evidence" value="ECO:0007669"/>
    <property type="project" value="UniProtKB-UniRule"/>
</dbReference>
<evidence type="ECO:0000259" key="14">
    <source>
        <dbReference type="PROSITE" id="PS50862"/>
    </source>
</evidence>
<dbReference type="Pfam" id="PF00152">
    <property type="entry name" value="tRNA-synt_2"/>
    <property type="match status" value="1"/>
</dbReference>
<dbReference type="InterPro" id="IPR012340">
    <property type="entry name" value="NA-bd_OB-fold"/>
</dbReference>
<comment type="subcellular location">
    <subcellularLocation>
        <location evidence="12">Cytoplasm</location>
    </subcellularLocation>
</comment>
<keyword evidence="6 13" id="KW-0067">ATP-binding</keyword>
<dbReference type="GO" id="GO:0140096">
    <property type="term" value="F:catalytic activity, acting on a protein"/>
    <property type="evidence" value="ECO:0007669"/>
    <property type="project" value="UniProtKB-ARBA"/>
</dbReference>
<dbReference type="EC" id="6.3.5.-" evidence="13"/>
<dbReference type="EC" id="6.1.1.12" evidence="12"/>
<feature type="binding site" evidence="12">
    <location>
        <position position="457"/>
    </location>
    <ligand>
        <name>L-aspartate</name>
        <dbReference type="ChEBI" id="CHEBI:29991"/>
    </ligand>
</feature>
<dbReference type="HAMAP" id="MF_00044">
    <property type="entry name" value="Asp_tRNA_synth_type1"/>
    <property type="match status" value="1"/>
</dbReference>
<dbReference type="HAMAP" id="MF_00122">
    <property type="entry name" value="GatC"/>
    <property type="match status" value="1"/>
</dbReference>
<dbReference type="InterPro" id="IPR004115">
    <property type="entry name" value="GAD-like_sf"/>
</dbReference>
<dbReference type="InterPro" id="IPR004524">
    <property type="entry name" value="Asp-tRNA-ligase_1"/>
</dbReference>
<comment type="catalytic activity">
    <reaction evidence="12">
        <text>tRNA(Asp) + L-aspartate + ATP = L-aspartyl-tRNA(Asp) + AMP + diphosphate</text>
        <dbReference type="Rhea" id="RHEA:19649"/>
        <dbReference type="Rhea" id="RHEA-COMP:9660"/>
        <dbReference type="Rhea" id="RHEA-COMP:9678"/>
        <dbReference type="ChEBI" id="CHEBI:29991"/>
        <dbReference type="ChEBI" id="CHEBI:30616"/>
        <dbReference type="ChEBI" id="CHEBI:33019"/>
        <dbReference type="ChEBI" id="CHEBI:78442"/>
        <dbReference type="ChEBI" id="CHEBI:78516"/>
        <dbReference type="ChEBI" id="CHEBI:456215"/>
        <dbReference type="EC" id="6.1.1.12"/>
    </reaction>
</comment>
<name>A0A1G5RZX3_9FIRM</name>
<comment type="caution">
    <text evidence="12">Lacks conserved residue(s) required for the propagation of feature annotation.</text>
</comment>
<dbReference type="InterPro" id="IPR004364">
    <property type="entry name" value="Aa-tRNA-synt_II"/>
</dbReference>
<dbReference type="STRING" id="1120920.SAMN03080599_01889"/>
<evidence type="ECO:0000256" key="2">
    <source>
        <dbReference type="ARBA" id="ARBA00010757"/>
    </source>
</evidence>
<evidence type="ECO:0000313" key="16">
    <source>
        <dbReference type="Proteomes" id="UP000199208"/>
    </source>
</evidence>
<dbReference type="GO" id="GO:0016740">
    <property type="term" value="F:transferase activity"/>
    <property type="evidence" value="ECO:0007669"/>
    <property type="project" value="UniProtKB-KW"/>
</dbReference>
<dbReference type="InterPro" id="IPR047090">
    <property type="entry name" value="AspRS_core"/>
</dbReference>
<evidence type="ECO:0000256" key="5">
    <source>
        <dbReference type="ARBA" id="ARBA00022741"/>
    </source>
</evidence>
<dbReference type="SUPFAM" id="SSF50249">
    <property type="entry name" value="Nucleic acid-binding proteins"/>
    <property type="match status" value="1"/>
</dbReference>
<evidence type="ECO:0000256" key="11">
    <source>
        <dbReference type="ARBA" id="ARBA00047913"/>
    </source>
</evidence>
<reference evidence="15 16" key="1">
    <citation type="submission" date="2016-10" db="EMBL/GenBank/DDBJ databases">
        <authorList>
            <person name="de Groot N.N."/>
        </authorList>
    </citation>
    <scope>NUCLEOTIDE SEQUENCE [LARGE SCALE GENOMIC DNA]</scope>
    <source>
        <strain evidence="15 16">DSM 2784</strain>
    </source>
</reference>
<feature type="binding site" evidence="12">
    <location>
        <position position="238"/>
    </location>
    <ligand>
        <name>ATP</name>
        <dbReference type="ChEBI" id="CHEBI:30616"/>
    </ligand>
</feature>
<dbReference type="InterPro" id="IPR006195">
    <property type="entry name" value="aa-tRNA-synth_II"/>
</dbReference>
<comment type="similarity">
    <text evidence="2 13">Belongs to the GatC family.</text>
</comment>
<dbReference type="GO" id="GO:0050566">
    <property type="term" value="F:asparaginyl-tRNA synthase (glutamine-hydrolyzing) activity"/>
    <property type="evidence" value="ECO:0007669"/>
    <property type="project" value="RHEA"/>
</dbReference>
<dbReference type="RefSeq" id="WP_207646446.1">
    <property type="nucleotide sequence ID" value="NZ_FMWL01000008.1"/>
</dbReference>
<organism evidence="15 16">
    <name type="scientific">Acidaminobacter hydrogenoformans DSM 2784</name>
    <dbReference type="NCBI Taxonomy" id="1120920"/>
    <lineage>
        <taxon>Bacteria</taxon>
        <taxon>Bacillati</taxon>
        <taxon>Bacillota</taxon>
        <taxon>Clostridia</taxon>
        <taxon>Peptostreptococcales</taxon>
        <taxon>Acidaminobacteraceae</taxon>
        <taxon>Acidaminobacter</taxon>
    </lineage>
</organism>
<evidence type="ECO:0000256" key="8">
    <source>
        <dbReference type="ARBA" id="ARBA00023146"/>
    </source>
</evidence>
<comment type="catalytic activity">
    <reaction evidence="10 13">
        <text>L-aspartyl-tRNA(Asn) + L-glutamine + ATP + H2O = L-asparaginyl-tRNA(Asn) + L-glutamate + ADP + phosphate + 2 H(+)</text>
        <dbReference type="Rhea" id="RHEA:14513"/>
        <dbReference type="Rhea" id="RHEA-COMP:9674"/>
        <dbReference type="Rhea" id="RHEA-COMP:9677"/>
        <dbReference type="ChEBI" id="CHEBI:15377"/>
        <dbReference type="ChEBI" id="CHEBI:15378"/>
        <dbReference type="ChEBI" id="CHEBI:29985"/>
        <dbReference type="ChEBI" id="CHEBI:30616"/>
        <dbReference type="ChEBI" id="CHEBI:43474"/>
        <dbReference type="ChEBI" id="CHEBI:58359"/>
        <dbReference type="ChEBI" id="CHEBI:78515"/>
        <dbReference type="ChEBI" id="CHEBI:78516"/>
        <dbReference type="ChEBI" id="CHEBI:456216"/>
    </reaction>
</comment>
<dbReference type="SUPFAM" id="SSF141000">
    <property type="entry name" value="Glu-tRNAGln amidotransferase C subunit"/>
    <property type="match status" value="1"/>
</dbReference>
<dbReference type="GO" id="GO:0006450">
    <property type="term" value="P:regulation of translational fidelity"/>
    <property type="evidence" value="ECO:0007669"/>
    <property type="project" value="InterPro"/>
</dbReference>
<evidence type="ECO:0000256" key="3">
    <source>
        <dbReference type="ARBA" id="ARBA00011123"/>
    </source>
</evidence>
<dbReference type="GO" id="GO:0003676">
    <property type="term" value="F:nucleic acid binding"/>
    <property type="evidence" value="ECO:0007669"/>
    <property type="project" value="InterPro"/>
</dbReference>
<dbReference type="PRINTS" id="PR01042">
    <property type="entry name" value="TRNASYNTHASP"/>
</dbReference>
<keyword evidence="15" id="KW-0808">Transferase</keyword>
<proteinExistence type="inferred from homology"/>
<dbReference type="InterPro" id="IPR045864">
    <property type="entry name" value="aa-tRNA-synth_II/BPL/LPL"/>
</dbReference>
<dbReference type="NCBIfam" id="TIGR00135">
    <property type="entry name" value="gatC"/>
    <property type="match status" value="1"/>
</dbReference>
<evidence type="ECO:0000256" key="13">
    <source>
        <dbReference type="HAMAP-Rule" id="MF_00122"/>
    </source>
</evidence>
<feature type="domain" description="Aminoacyl-transfer RNA synthetases class-II family profile" evidence="14">
    <location>
        <begin position="150"/>
        <end position="564"/>
    </location>
</feature>
<dbReference type="AlphaFoldDB" id="A0A1G5RZX3"/>
<keyword evidence="5 13" id="KW-0547">Nucleotide-binding</keyword>
<evidence type="ECO:0000256" key="1">
    <source>
        <dbReference type="ARBA" id="ARBA00006303"/>
    </source>
</evidence>
<comment type="subunit">
    <text evidence="3 13">Heterotrimer of A, B and C subunits.</text>
</comment>
<keyword evidence="8 12" id="KW-0030">Aminoacyl-tRNA synthetase</keyword>
<evidence type="ECO:0000256" key="6">
    <source>
        <dbReference type="ARBA" id="ARBA00022840"/>
    </source>
</evidence>
<keyword evidence="16" id="KW-1185">Reference proteome</keyword>
<dbReference type="CDD" id="cd04317">
    <property type="entry name" value="EcAspRS_like_N"/>
    <property type="match status" value="1"/>
</dbReference>
<dbReference type="InterPro" id="IPR003837">
    <property type="entry name" value="GatC"/>
</dbReference>
<dbReference type="GO" id="GO:0004815">
    <property type="term" value="F:aspartate-tRNA ligase activity"/>
    <property type="evidence" value="ECO:0007669"/>
    <property type="project" value="UniProtKB-UniRule"/>
</dbReference>
<keyword evidence="12" id="KW-0963">Cytoplasm</keyword>
<dbReference type="Pfam" id="PF02938">
    <property type="entry name" value="GAD"/>
    <property type="match status" value="1"/>
</dbReference>
<dbReference type="InterPro" id="IPR029351">
    <property type="entry name" value="GAD_dom"/>
</dbReference>
<dbReference type="GO" id="GO:0005737">
    <property type="term" value="C:cytoplasm"/>
    <property type="evidence" value="ECO:0007669"/>
    <property type="project" value="UniProtKB-SubCell"/>
</dbReference>
<feature type="binding site" evidence="12">
    <location>
        <position position="498"/>
    </location>
    <ligand>
        <name>L-aspartate</name>
        <dbReference type="ChEBI" id="CHEBI:29991"/>
    </ligand>
</feature>
<evidence type="ECO:0000256" key="12">
    <source>
        <dbReference type="HAMAP-Rule" id="MF_00044"/>
    </source>
</evidence>
<dbReference type="CDD" id="cd00777">
    <property type="entry name" value="AspRS_core"/>
    <property type="match status" value="1"/>
</dbReference>
<dbReference type="Pfam" id="PF01336">
    <property type="entry name" value="tRNA_anti-codon"/>
    <property type="match status" value="1"/>
</dbReference>
<dbReference type="GO" id="GO:0005524">
    <property type="term" value="F:ATP binding"/>
    <property type="evidence" value="ECO:0007669"/>
    <property type="project" value="UniProtKB-UniRule"/>
</dbReference>
<dbReference type="InterPro" id="IPR002312">
    <property type="entry name" value="Asp/Asn-tRNA-synth_IIb"/>
</dbReference>
<dbReference type="Gene3D" id="3.30.1360.30">
    <property type="entry name" value="GAD-like domain"/>
    <property type="match status" value="1"/>
</dbReference>
<accession>A0A1G5RZX3</accession>
<dbReference type="Gene3D" id="3.30.930.10">
    <property type="entry name" value="Bira Bifunctional Protein, Domain 2"/>
    <property type="match status" value="1"/>
</dbReference>
<comment type="catalytic activity">
    <reaction evidence="11 13">
        <text>L-glutamyl-tRNA(Gln) + L-glutamine + ATP + H2O = L-glutaminyl-tRNA(Gln) + L-glutamate + ADP + phosphate + H(+)</text>
        <dbReference type="Rhea" id="RHEA:17521"/>
        <dbReference type="Rhea" id="RHEA-COMP:9681"/>
        <dbReference type="Rhea" id="RHEA-COMP:9684"/>
        <dbReference type="ChEBI" id="CHEBI:15377"/>
        <dbReference type="ChEBI" id="CHEBI:15378"/>
        <dbReference type="ChEBI" id="CHEBI:29985"/>
        <dbReference type="ChEBI" id="CHEBI:30616"/>
        <dbReference type="ChEBI" id="CHEBI:43474"/>
        <dbReference type="ChEBI" id="CHEBI:58359"/>
        <dbReference type="ChEBI" id="CHEBI:78520"/>
        <dbReference type="ChEBI" id="CHEBI:78521"/>
        <dbReference type="ChEBI" id="CHEBI:456216"/>
    </reaction>
</comment>
<dbReference type="Proteomes" id="UP000199208">
    <property type="component" value="Unassembled WGS sequence"/>
</dbReference>
<comment type="function">
    <text evidence="9 13">Allows the formation of correctly charged Asn-tRNA(Asn) or Gln-tRNA(Gln) through the transamidation of misacylated Asp-tRNA(Asn) or Glu-tRNA(Gln) in organisms which lack either or both of asparaginyl-tRNA or glutaminyl-tRNA synthetases. The reaction takes place in the presence of glutamine and ATP through an activated phospho-Asp-tRNA(Asn) or phospho-Glu-tRNA(Gln).</text>
</comment>
<dbReference type="InterPro" id="IPR036113">
    <property type="entry name" value="Asp/Glu-ADT_sf_sub_c"/>
</dbReference>
<comment type="similarity">
    <text evidence="1 12">Belongs to the class-II aminoacyl-tRNA synthetase family. Type 1 subfamily.</text>
</comment>
<dbReference type="NCBIfam" id="NF001750">
    <property type="entry name" value="PRK00476.1"/>
    <property type="match status" value="1"/>
</dbReference>
<dbReference type="Gene3D" id="2.40.50.140">
    <property type="entry name" value="Nucleic acid-binding proteins"/>
    <property type="match status" value="1"/>
</dbReference>
<comment type="function">
    <text evidence="12">Catalyzes the attachment of L-aspartate to tRNA(Asp) in a two-step reaction: L-aspartate is first activated by ATP to form Asp-AMP and then transferred to the acceptor end of tRNA(Asp).</text>
</comment>
<feature type="binding site" evidence="12">
    <location>
        <position position="229"/>
    </location>
    <ligand>
        <name>L-aspartate</name>
        <dbReference type="ChEBI" id="CHEBI:29991"/>
    </ligand>
</feature>
<keyword evidence="7 13" id="KW-0648">Protein biosynthesis</keyword>
<dbReference type="SUPFAM" id="SSF55681">
    <property type="entry name" value="Class II aaRS and biotin synthetases"/>
    <property type="match status" value="1"/>
</dbReference>
<dbReference type="PANTHER" id="PTHR22594">
    <property type="entry name" value="ASPARTYL/LYSYL-TRNA SYNTHETASE"/>
    <property type="match status" value="1"/>
</dbReference>
<protein>
    <recommendedName>
        <fullName evidence="12 13">Multifunctional fusion protein</fullName>
    </recommendedName>
    <domain>
        <recommendedName>
            <fullName evidence="12">Aspartate--tRNA ligase</fullName>
            <ecNumber evidence="12">6.1.1.12</ecNumber>
        </recommendedName>
        <alternativeName>
            <fullName evidence="12">Aspartyl-tRNA synthetase</fullName>
            <shortName evidence="12">AspRS</shortName>
        </alternativeName>
    </domain>
    <domain>
        <recommendedName>
            <fullName evidence="13">Aspartyl/glutamyl-tRNA(Asn/Gln) amidotransferase subunit C</fullName>
            <shortName evidence="13">Asp/Glu-ADT subunit C</shortName>
            <ecNumber evidence="13">6.3.5.-</ecNumber>
        </recommendedName>
    </domain>
</protein>